<reference evidence="10" key="1">
    <citation type="submission" date="2017-10" db="EMBL/GenBank/DDBJ databases">
        <authorList>
            <person name="Gaisin V.A."/>
            <person name="Rysina M.S."/>
            <person name="Grouzdev D.S."/>
        </authorList>
    </citation>
    <scope>NUCLEOTIDE SEQUENCE [LARGE SCALE GENOMIC DNA]</scope>
    <source>
        <strain evidence="10">V1</strain>
    </source>
</reference>
<dbReference type="Pfam" id="PF13186">
    <property type="entry name" value="SPASM"/>
    <property type="match status" value="1"/>
</dbReference>
<evidence type="ECO:0008006" key="11">
    <source>
        <dbReference type="Google" id="ProtNLM"/>
    </source>
</evidence>
<dbReference type="PANTHER" id="PTHR43273">
    <property type="entry name" value="ANAEROBIC SULFATASE-MATURATING ENZYME HOMOLOG ASLB-RELATED"/>
    <property type="match status" value="1"/>
</dbReference>
<dbReference type="Pfam" id="PF04055">
    <property type="entry name" value="Radical_SAM"/>
    <property type="match status" value="1"/>
</dbReference>
<dbReference type="PROSITE" id="PS01305">
    <property type="entry name" value="MOAA_NIFB_PQQE"/>
    <property type="match status" value="1"/>
</dbReference>
<dbReference type="CDD" id="cd01335">
    <property type="entry name" value="Radical_SAM"/>
    <property type="match status" value="1"/>
</dbReference>
<dbReference type="InterPro" id="IPR023867">
    <property type="entry name" value="Sulphatase_maturase_rSAM"/>
</dbReference>
<evidence type="ECO:0000256" key="6">
    <source>
        <dbReference type="ARBA" id="ARBA00023014"/>
    </source>
</evidence>
<dbReference type="InterPro" id="IPR058240">
    <property type="entry name" value="rSAM_sf"/>
</dbReference>
<dbReference type="SFLD" id="SFLDG01386">
    <property type="entry name" value="main_SPASM_domain-containing"/>
    <property type="match status" value="1"/>
</dbReference>
<dbReference type="SFLD" id="SFLDG01384">
    <property type="entry name" value="thioether_bond_formation_requi"/>
    <property type="match status" value="1"/>
</dbReference>
<evidence type="ECO:0000256" key="2">
    <source>
        <dbReference type="ARBA" id="ARBA00022485"/>
    </source>
</evidence>
<dbReference type="GO" id="GO:0046872">
    <property type="term" value="F:metal ion binding"/>
    <property type="evidence" value="ECO:0007669"/>
    <property type="project" value="UniProtKB-KW"/>
</dbReference>
<dbReference type="NCBIfam" id="TIGR04085">
    <property type="entry name" value="rSAM_more_4Fe4S"/>
    <property type="match status" value="1"/>
</dbReference>
<proteinExistence type="predicted"/>
<evidence type="ECO:0000259" key="8">
    <source>
        <dbReference type="Pfam" id="PF13186"/>
    </source>
</evidence>
<keyword evidence="2" id="KW-0004">4Fe-4S</keyword>
<dbReference type="AlphaFoldDB" id="A0A317T490"/>
<evidence type="ECO:0000313" key="9">
    <source>
        <dbReference type="EMBL" id="PWW81589.1"/>
    </source>
</evidence>
<dbReference type="SFLD" id="SFLDS00029">
    <property type="entry name" value="Radical_SAM"/>
    <property type="match status" value="1"/>
</dbReference>
<dbReference type="InterPro" id="IPR007197">
    <property type="entry name" value="rSAM"/>
</dbReference>
<accession>A0A317T490</accession>
<dbReference type="SFLD" id="SFLDG01067">
    <property type="entry name" value="SPASM/twitch_domain_containing"/>
    <property type="match status" value="1"/>
</dbReference>
<keyword evidence="4" id="KW-0479">Metal-binding</keyword>
<sequence>MNRYRKLRTSKYLRYIARHDGFALYHSLYGGLCIVDSDIRYLFEVFQTPRSAHEVVTVGCAFDELRIQSFMQLFEERGFLVEDCSNESGQLEDYLETMEKRLHKGGQVGVVQLVLTNLCNFRCEYCFVNSIYSSKERLDAQASKNNRVMHVEEARTYLENVIDIARKNGKTGLSVQFFGGEPLLNWKVMKFVLEHFGAGEEHGLEITYSVVTNGSLITDEIAAYCKKHKVSVIVSFDAPSGEQRVCKNGKNGGELVEQGLSLLNKYYNHVAFNAVLSSETFAVFGYELVDFALEHYVFEIGVLLDLSPGFYEKYSAKDIVDTLWDVYCYGKQKGVQLTGYWHMIFQQLVHKNLYRTRGFKTCSATGCQLSIEPSGDVFACKGSSGYFGNILRIDELLASENYRKYASRAFSNSPECAGCAIEGFCSGFCLGPLEKKYGSISVMEKNACAVYMELTRRLIADMDSEDVAVFTMQRPEKVEHHARERLS</sequence>
<comment type="cofactor">
    <cofactor evidence="1">
        <name>[4Fe-4S] cluster</name>
        <dbReference type="ChEBI" id="CHEBI:49883"/>
    </cofactor>
</comment>
<dbReference type="InterPro" id="IPR000385">
    <property type="entry name" value="MoaA_NifB_PqqE_Fe-S-bd_CS"/>
</dbReference>
<name>A0A317T490_9CHLB</name>
<dbReference type="EMBL" id="PDNZ01000006">
    <property type="protein sequence ID" value="PWW81589.1"/>
    <property type="molecule type" value="Genomic_DNA"/>
</dbReference>
<evidence type="ECO:0000259" key="7">
    <source>
        <dbReference type="Pfam" id="PF04055"/>
    </source>
</evidence>
<keyword evidence="6" id="KW-0411">Iron-sulfur</keyword>
<dbReference type="GO" id="GO:0016491">
    <property type="term" value="F:oxidoreductase activity"/>
    <property type="evidence" value="ECO:0007669"/>
    <property type="project" value="InterPro"/>
</dbReference>
<dbReference type="Proteomes" id="UP000246278">
    <property type="component" value="Unassembled WGS sequence"/>
</dbReference>
<evidence type="ECO:0000256" key="4">
    <source>
        <dbReference type="ARBA" id="ARBA00022723"/>
    </source>
</evidence>
<dbReference type="PANTHER" id="PTHR43273:SF8">
    <property type="entry name" value="RADICAL SAM DOMAIN PROTEIN"/>
    <property type="match status" value="1"/>
</dbReference>
<gene>
    <name evidence="9" type="ORF">CR164_09265</name>
</gene>
<comment type="caution">
    <text evidence="9">The sequence shown here is derived from an EMBL/GenBank/DDBJ whole genome shotgun (WGS) entry which is preliminary data.</text>
</comment>
<dbReference type="SUPFAM" id="SSF102114">
    <property type="entry name" value="Radical SAM enzymes"/>
    <property type="match status" value="1"/>
</dbReference>
<feature type="domain" description="4Fe4S-binding SPASM" evidence="8">
    <location>
        <begin position="362"/>
        <end position="419"/>
    </location>
</feature>
<dbReference type="Gene3D" id="3.20.20.70">
    <property type="entry name" value="Aldolase class I"/>
    <property type="match status" value="1"/>
</dbReference>
<dbReference type="InterPro" id="IPR023885">
    <property type="entry name" value="4Fe4S-binding_SPASM_dom"/>
</dbReference>
<evidence type="ECO:0000256" key="5">
    <source>
        <dbReference type="ARBA" id="ARBA00023004"/>
    </source>
</evidence>
<keyword evidence="3" id="KW-0949">S-adenosyl-L-methionine</keyword>
<dbReference type="RefSeq" id="WP_110023708.1">
    <property type="nucleotide sequence ID" value="NZ_PDNZ01000006.1"/>
</dbReference>
<dbReference type="GO" id="GO:0051539">
    <property type="term" value="F:4 iron, 4 sulfur cluster binding"/>
    <property type="evidence" value="ECO:0007669"/>
    <property type="project" value="UniProtKB-KW"/>
</dbReference>
<evidence type="ECO:0000256" key="3">
    <source>
        <dbReference type="ARBA" id="ARBA00022691"/>
    </source>
</evidence>
<dbReference type="OrthoDB" id="595340at2"/>
<protein>
    <recommendedName>
        <fullName evidence="11">Radical SAM core domain-containing protein</fullName>
    </recommendedName>
</protein>
<organism evidence="9 10">
    <name type="scientific">Prosthecochloris marina</name>
    <dbReference type="NCBI Taxonomy" id="2017681"/>
    <lineage>
        <taxon>Bacteria</taxon>
        <taxon>Pseudomonadati</taxon>
        <taxon>Chlorobiota</taxon>
        <taxon>Chlorobiia</taxon>
        <taxon>Chlorobiales</taxon>
        <taxon>Chlorobiaceae</taxon>
        <taxon>Prosthecochloris</taxon>
    </lineage>
</organism>
<keyword evidence="10" id="KW-1185">Reference proteome</keyword>
<evidence type="ECO:0000313" key="10">
    <source>
        <dbReference type="Proteomes" id="UP000246278"/>
    </source>
</evidence>
<feature type="domain" description="Radical SAM core" evidence="7">
    <location>
        <begin position="114"/>
        <end position="273"/>
    </location>
</feature>
<evidence type="ECO:0000256" key="1">
    <source>
        <dbReference type="ARBA" id="ARBA00001966"/>
    </source>
</evidence>
<keyword evidence="5" id="KW-0408">Iron</keyword>
<dbReference type="InterPro" id="IPR013785">
    <property type="entry name" value="Aldolase_TIM"/>
</dbReference>